<name>A0A1M5WU94_9CLOT</name>
<evidence type="ECO:0000313" key="1">
    <source>
        <dbReference type="EMBL" id="SHH90998.1"/>
    </source>
</evidence>
<dbReference type="InterPro" id="IPR028994">
    <property type="entry name" value="Integrin_alpha_N"/>
</dbReference>
<dbReference type="RefSeq" id="WP_073339437.1">
    <property type="nucleotide sequence ID" value="NZ_FQXM01000020.1"/>
</dbReference>
<organism evidence="1 2">
    <name type="scientific">Clostridium grantii DSM 8605</name>
    <dbReference type="NCBI Taxonomy" id="1121316"/>
    <lineage>
        <taxon>Bacteria</taxon>
        <taxon>Bacillati</taxon>
        <taxon>Bacillota</taxon>
        <taxon>Clostridia</taxon>
        <taxon>Eubacteriales</taxon>
        <taxon>Clostridiaceae</taxon>
        <taxon>Clostridium</taxon>
    </lineage>
</organism>
<proteinExistence type="predicted"/>
<protein>
    <recommendedName>
        <fullName evidence="3">Repeat domain-containing protein</fullName>
    </recommendedName>
</protein>
<sequence length="258" mass="30140">MFYYPFSPINPAYLLTQQLKENTLILDFKYGDVTGDGVFDIVYLIGEKNFGEESSFIENIRLVIIDGATYFVEMISFESDGGYNPRLFLGDFTGNKVDDILISIFSGGSGGMSWYYIFSYLNNKVKKLFDYEVYNNEYKYQVNYQDNYKVEVISENLMKKYIIDIQDKGEEYLSKLYDENGKLKEPIQGYVNPLSGLYPIDYNGDRVYELFTLRRVIGLYNADSLGVVQTSLQWKERDFQPWFEYLAVYGSDIKEKRI</sequence>
<keyword evidence="2" id="KW-1185">Reference proteome</keyword>
<accession>A0A1M5WU94</accession>
<dbReference type="STRING" id="1121316.SAMN02745207_03127"/>
<evidence type="ECO:0008006" key="3">
    <source>
        <dbReference type="Google" id="ProtNLM"/>
    </source>
</evidence>
<dbReference type="EMBL" id="FQXM01000020">
    <property type="protein sequence ID" value="SHH90998.1"/>
    <property type="molecule type" value="Genomic_DNA"/>
</dbReference>
<reference evidence="1 2" key="1">
    <citation type="submission" date="2016-11" db="EMBL/GenBank/DDBJ databases">
        <authorList>
            <person name="Jaros S."/>
            <person name="Januszkiewicz K."/>
            <person name="Wedrychowicz H."/>
        </authorList>
    </citation>
    <scope>NUCLEOTIDE SEQUENCE [LARGE SCALE GENOMIC DNA]</scope>
    <source>
        <strain evidence="1 2">DSM 8605</strain>
    </source>
</reference>
<dbReference type="SUPFAM" id="SSF69318">
    <property type="entry name" value="Integrin alpha N-terminal domain"/>
    <property type="match status" value="1"/>
</dbReference>
<dbReference type="AlphaFoldDB" id="A0A1M5WU94"/>
<evidence type="ECO:0000313" key="2">
    <source>
        <dbReference type="Proteomes" id="UP000184447"/>
    </source>
</evidence>
<dbReference type="Proteomes" id="UP000184447">
    <property type="component" value="Unassembled WGS sequence"/>
</dbReference>
<gene>
    <name evidence="1" type="ORF">SAMN02745207_03127</name>
</gene>